<dbReference type="PANTHER" id="PTHR47534:SF3">
    <property type="entry name" value="ALCOHOL DEHYDROGENASE-LIKE C-TERMINAL DOMAIN-CONTAINING PROTEIN"/>
    <property type="match status" value="1"/>
</dbReference>
<dbReference type="InterPro" id="IPR002347">
    <property type="entry name" value="SDR_fam"/>
</dbReference>
<evidence type="ECO:0000313" key="3">
    <source>
        <dbReference type="Proteomes" id="UP000886523"/>
    </source>
</evidence>
<dbReference type="Pfam" id="PF00106">
    <property type="entry name" value="adh_short"/>
    <property type="match status" value="1"/>
</dbReference>
<dbReference type="Gene3D" id="3.40.50.720">
    <property type="entry name" value="NAD(P)-binding Rossmann-like Domain"/>
    <property type="match status" value="1"/>
</dbReference>
<name>A0A9P6B1U8_9AGAM</name>
<evidence type="ECO:0008006" key="4">
    <source>
        <dbReference type="Google" id="ProtNLM"/>
    </source>
</evidence>
<dbReference type="AlphaFoldDB" id="A0A9P6B1U8"/>
<dbReference type="GO" id="GO:0016491">
    <property type="term" value="F:oxidoreductase activity"/>
    <property type="evidence" value="ECO:0007669"/>
    <property type="project" value="UniProtKB-KW"/>
</dbReference>
<feature type="non-terminal residue" evidence="2">
    <location>
        <position position="1"/>
    </location>
</feature>
<feature type="non-terminal residue" evidence="2">
    <location>
        <position position="299"/>
    </location>
</feature>
<accession>A0A9P6B1U8</accession>
<keyword evidence="3" id="KW-1185">Reference proteome</keyword>
<dbReference type="PANTHER" id="PTHR47534">
    <property type="entry name" value="YALI0E05731P"/>
    <property type="match status" value="1"/>
</dbReference>
<dbReference type="EMBL" id="MU128950">
    <property type="protein sequence ID" value="KAF9515445.1"/>
    <property type="molecule type" value="Genomic_DNA"/>
</dbReference>
<proteinExistence type="predicted"/>
<dbReference type="SUPFAM" id="SSF51735">
    <property type="entry name" value="NAD(P)-binding Rossmann-fold domains"/>
    <property type="match status" value="1"/>
</dbReference>
<comment type="caution">
    <text evidence="2">The sequence shown here is derived from an EMBL/GenBank/DDBJ whole genome shotgun (WGS) entry which is preliminary data.</text>
</comment>
<gene>
    <name evidence="2" type="ORF">BS47DRAFT_1262634</name>
</gene>
<evidence type="ECO:0000256" key="1">
    <source>
        <dbReference type="ARBA" id="ARBA00023002"/>
    </source>
</evidence>
<dbReference type="Proteomes" id="UP000886523">
    <property type="component" value="Unassembled WGS sequence"/>
</dbReference>
<organism evidence="2 3">
    <name type="scientific">Hydnum rufescens UP504</name>
    <dbReference type="NCBI Taxonomy" id="1448309"/>
    <lineage>
        <taxon>Eukaryota</taxon>
        <taxon>Fungi</taxon>
        <taxon>Dikarya</taxon>
        <taxon>Basidiomycota</taxon>
        <taxon>Agaricomycotina</taxon>
        <taxon>Agaricomycetes</taxon>
        <taxon>Cantharellales</taxon>
        <taxon>Hydnaceae</taxon>
        <taxon>Hydnum</taxon>
    </lineage>
</organism>
<dbReference type="InterPro" id="IPR052228">
    <property type="entry name" value="Sec_Metab_Biosynth_Oxidored"/>
</dbReference>
<reference evidence="2" key="1">
    <citation type="journal article" date="2020" name="Nat. Commun.">
        <title>Large-scale genome sequencing of mycorrhizal fungi provides insights into the early evolution of symbiotic traits.</title>
        <authorList>
            <person name="Miyauchi S."/>
            <person name="Kiss E."/>
            <person name="Kuo A."/>
            <person name="Drula E."/>
            <person name="Kohler A."/>
            <person name="Sanchez-Garcia M."/>
            <person name="Morin E."/>
            <person name="Andreopoulos B."/>
            <person name="Barry K.W."/>
            <person name="Bonito G."/>
            <person name="Buee M."/>
            <person name="Carver A."/>
            <person name="Chen C."/>
            <person name="Cichocki N."/>
            <person name="Clum A."/>
            <person name="Culley D."/>
            <person name="Crous P.W."/>
            <person name="Fauchery L."/>
            <person name="Girlanda M."/>
            <person name="Hayes R.D."/>
            <person name="Keri Z."/>
            <person name="LaButti K."/>
            <person name="Lipzen A."/>
            <person name="Lombard V."/>
            <person name="Magnuson J."/>
            <person name="Maillard F."/>
            <person name="Murat C."/>
            <person name="Nolan M."/>
            <person name="Ohm R.A."/>
            <person name="Pangilinan J."/>
            <person name="Pereira M.F."/>
            <person name="Perotto S."/>
            <person name="Peter M."/>
            <person name="Pfister S."/>
            <person name="Riley R."/>
            <person name="Sitrit Y."/>
            <person name="Stielow J.B."/>
            <person name="Szollosi G."/>
            <person name="Zifcakova L."/>
            <person name="Stursova M."/>
            <person name="Spatafora J.W."/>
            <person name="Tedersoo L."/>
            <person name="Vaario L.M."/>
            <person name="Yamada A."/>
            <person name="Yan M."/>
            <person name="Wang P."/>
            <person name="Xu J."/>
            <person name="Bruns T."/>
            <person name="Baldrian P."/>
            <person name="Vilgalys R."/>
            <person name="Dunand C."/>
            <person name="Henrissat B."/>
            <person name="Grigoriev I.V."/>
            <person name="Hibbett D."/>
            <person name="Nagy L.G."/>
            <person name="Martin F.M."/>
        </authorList>
    </citation>
    <scope>NUCLEOTIDE SEQUENCE</scope>
    <source>
        <strain evidence="2">UP504</strain>
    </source>
</reference>
<keyword evidence="1" id="KW-0560">Oxidoreductase</keyword>
<evidence type="ECO:0000313" key="2">
    <source>
        <dbReference type="EMBL" id="KAF9515445.1"/>
    </source>
</evidence>
<sequence>LSAAKAANASVKFSYRPVALFVGGTSGIGRATVEAFARYTKGDAHIIIIGQNEAAATEVLSSLYKSPSSTYEFLPCNATLMSNVSAACKSLTSNSTSSSAGSRPLTKLNFLFMTPGILSTRGFTPTSEGIDRKLSLNFYTRFKFAMELAPLLEAAADAGEDARVISVLAPGTGRKIDAQDLGLKKSYTLIRAASMASTANDLMVQEFSERHPKLSFTHIHPGFVLTSFGDASIFMRMIKPLLRLLLTSPQDCAEFMLRALFDPAAAKGAFHRNNHAELMDPSKLPISPEDQKLVYDHLV</sequence>
<dbReference type="InterPro" id="IPR036291">
    <property type="entry name" value="NAD(P)-bd_dom_sf"/>
</dbReference>
<protein>
    <recommendedName>
        <fullName evidence="4">NAD(P)-binding protein</fullName>
    </recommendedName>
</protein>
<dbReference type="OrthoDB" id="2898509at2759"/>